<keyword evidence="11" id="KW-0482">Metalloprotease</keyword>
<sequence>MHLSAFVVLLISPFSLFSSIPPHPAPQTQHHACAVKQPTPSAKHHSPASFAPLPHQVGPVRKGELPCSRSDWAELEPAAAAAAIATADDSCLYPLWTFDNDLLAAAAPARITAVLDLIETHTADLSNRSAEIQKLLYFLQIGFYHEWYQAALEYDDTLTARAGQVVAAVGLQPGFIAESSALTNLRYQWSITIDSTNGSVRCHDVLFQLIDRFHRNPELASDWYERSAAFNLFFTLSRQITMAAGPNSPWNNLITAEQLALVEAVATTTTYNENTEAFINNAIYALGNFSNLDETTATAAHAAITNAYQTQARYSGPWFRALQDIDTYYNGRLGDGTQLDMDAVRAEAKNFALPNRFVYDDGRLIFETAVSRAQADALYDAMQEVEAQFFRKTTFLDPTPGDPNDILTLVIYGSPADYQTFQPFLNNLSTDNGGIYIESWSTLFTYDRTPADSYLSLEELLRHEYVHYLDGRYVVVPSFGEGDMYQSSRLDWYAEGLAEFLAGSRRTDGVLPRRIYVDIISRDEERMTVAQIVNASYSGGWKFYRYGGLLYNYLDEHQPALMMDLFNRVRGNDATEVDALYSAMAADSALQQGYSEYLDRMVAGLTDNSVVFAEDIPTSRVPADLPYGNETQLETFLSSNLPGAYQSFTTWPGRYQAVFELTVAASGTESAQRRALATQLDTYLGNIEDQGPNYRIAAAWFGNLTQVENEVRATCLIEGPYLSLDQAPAPTITPRVAAQGLNRLNFSAQVANVAGWSWDWRLLPDEVPMGGGQTDMTFDIFTETTRIAVAVSDTETEVRRAEALVLVADDSRFSDLNGDGCNTAADLRFALSAWRGTDLDADGDQRTTVLDLFYINTDLENCR</sequence>
<reference evidence="17" key="1">
    <citation type="submission" date="2021-03" db="EMBL/GenBank/DDBJ databases">
        <authorList>
            <person name="Wang G."/>
        </authorList>
    </citation>
    <scope>NUCLEOTIDE SEQUENCE</scope>
    <source>
        <strain evidence="17">KCTC 12899</strain>
    </source>
</reference>
<dbReference type="RefSeq" id="WP_207856629.1">
    <property type="nucleotide sequence ID" value="NZ_JAFREP010000002.1"/>
</dbReference>
<evidence type="ECO:0000256" key="14">
    <source>
        <dbReference type="SAM" id="MobiDB-lite"/>
    </source>
</evidence>
<feature type="domain" description="Peptidase M9 collagenase N-terminal" evidence="16">
    <location>
        <begin position="67"/>
        <end position="238"/>
    </location>
</feature>
<dbReference type="GO" id="GO:0004222">
    <property type="term" value="F:metalloendopeptidase activity"/>
    <property type="evidence" value="ECO:0007669"/>
    <property type="project" value="InterPro"/>
</dbReference>
<evidence type="ECO:0000256" key="13">
    <source>
        <dbReference type="PIRSR" id="PIRSR602169-1"/>
    </source>
</evidence>
<evidence type="ECO:0000256" key="5">
    <source>
        <dbReference type="ARBA" id="ARBA00022525"/>
    </source>
</evidence>
<name>A0A8J7QE19_9BACT</name>
<keyword evidence="10" id="KW-0862">Zinc</keyword>
<gene>
    <name evidence="17" type="ORF">J3U88_02895</name>
</gene>
<keyword evidence="18" id="KW-1185">Reference proteome</keyword>
<keyword evidence="8 15" id="KW-0732">Signal</keyword>
<proteinExistence type="predicted"/>
<organism evidence="17 18">
    <name type="scientific">Acanthopleuribacter pedis</name>
    <dbReference type="NCBI Taxonomy" id="442870"/>
    <lineage>
        <taxon>Bacteria</taxon>
        <taxon>Pseudomonadati</taxon>
        <taxon>Acidobacteriota</taxon>
        <taxon>Holophagae</taxon>
        <taxon>Acanthopleuribacterales</taxon>
        <taxon>Acanthopleuribacteraceae</taxon>
        <taxon>Acanthopleuribacter</taxon>
    </lineage>
</organism>
<dbReference type="GO" id="GO:0008270">
    <property type="term" value="F:zinc ion binding"/>
    <property type="evidence" value="ECO:0007669"/>
    <property type="project" value="InterPro"/>
</dbReference>
<dbReference type="InterPro" id="IPR013661">
    <property type="entry name" value="Peptidase_M9_N_dom"/>
</dbReference>
<feature type="signal peptide" evidence="15">
    <location>
        <begin position="1"/>
        <end position="24"/>
    </location>
</feature>
<evidence type="ECO:0000256" key="15">
    <source>
        <dbReference type="SAM" id="SignalP"/>
    </source>
</evidence>
<keyword evidence="5" id="KW-0964">Secreted</keyword>
<evidence type="ECO:0000313" key="18">
    <source>
        <dbReference type="Proteomes" id="UP000664417"/>
    </source>
</evidence>
<dbReference type="Gene3D" id="3.40.30.160">
    <property type="entry name" value="Collagenase ColT, N-terminal domain"/>
    <property type="match status" value="1"/>
</dbReference>
<dbReference type="PANTHER" id="PTHR13062">
    <property type="entry name" value="COLLAGENASE"/>
    <property type="match status" value="1"/>
</dbReference>
<evidence type="ECO:0000256" key="3">
    <source>
        <dbReference type="ARBA" id="ARBA00004613"/>
    </source>
</evidence>
<dbReference type="GO" id="GO:0005576">
    <property type="term" value="C:extracellular region"/>
    <property type="evidence" value="ECO:0007669"/>
    <property type="project" value="UniProtKB-SubCell"/>
</dbReference>
<dbReference type="Pfam" id="PF08453">
    <property type="entry name" value="Peptidase_M9_N"/>
    <property type="match status" value="1"/>
</dbReference>
<dbReference type="Pfam" id="PF01752">
    <property type="entry name" value="Peptidase_M9"/>
    <property type="match status" value="1"/>
</dbReference>
<evidence type="ECO:0000256" key="12">
    <source>
        <dbReference type="ARBA" id="ARBA00023145"/>
    </source>
</evidence>
<evidence type="ECO:0000256" key="1">
    <source>
        <dbReference type="ARBA" id="ARBA00000424"/>
    </source>
</evidence>
<dbReference type="Gene3D" id="1.10.390.20">
    <property type="match status" value="1"/>
</dbReference>
<protein>
    <recommendedName>
        <fullName evidence="4">microbial collagenase</fullName>
        <ecNumber evidence="4">3.4.24.3</ecNumber>
    </recommendedName>
</protein>
<evidence type="ECO:0000256" key="11">
    <source>
        <dbReference type="ARBA" id="ARBA00023049"/>
    </source>
</evidence>
<keyword evidence="12" id="KW-0865">Zymogen</keyword>
<dbReference type="EC" id="3.4.24.3" evidence="4"/>
<comment type="subcellular location">
    <subcellularLocation>
        <location evidence="3">Secreted</location>
    </subcellularLocation>
</comment>
<evidence type="ECO:0000256" key="8">
    <source>
        <dbReference type="ARBA" id="ARBA00022729"/>
    </source>
</evidence>
<comment type="cofactor">
    <cofactor evidence="2">
        <name>Zn(2+)</name>
        <dbReference type="ChEBI" id="CHEBI:29105"/>
    </cofactor>
</comment>
<keyword evidence="9" id="KW-0378">Hydrolase</keyword>
<evidence type="ECO:0000256" key="9">
    <source>
        <dbReference type="ARBA" id="ARBA00022801"/>
    </source>
</evidence>
<feature type="active site" evidence="13">
    <location>
        <position position="464"/>
    </location>
</feature>
<feature type="chain" id="PRO_5035172021" description="microbial collagenase" evidence="15">
    <location>
        <begin position="25"/>
        <end position="863"/>
    </location>
</feature>
<evidence type="ECO:0000259" key="16">
    <source>
        <dbReference type="Pfam" id="PF08453"/>
    </source>
</evidence>
<dbReference type="AlphaFoldDB" id="A0A8J7QE19"/>
<evidence type="ECO:0000256" key="6">
    <source>
        <dbReference type="ARBA" id="ARBA00022670"/>
    </source>
</evidence>
<keyword evidence="7" id="KW-0479">Metal-binding</keyword>
<keyword evidence="6" id="KW-0645">Protease</keyword>
<comment type="caution">
    <text evidence="17">The sequence shown here is derived from an EMBL/GenBank/DDBJ whole genome shotgun (WGS) entry which is preliminary data.</text>
</comment>
<dbReference type="GO" id="GO:0006508">
    <property type="term" value="P:proteolysis"/>
    <property type="evidence" value="ECO:0007669"/>
    <property type="project" value="UniProtKB-KW"/>
</dbReference>
<evidence type="ECO:0000256" key="10">
    <source>
        <dbReference type="ARBA" id="ARBA00022833"/>
    </source>
</evidence>
<comment type="catalytic activity">
    <reaction evidence="1">
        <text>Digestion of native collagen in the triple helical region at Xaa-|-Gly bonds. With synthetic peptides, a preference is shown for Gly at P3 and P1', Pro and Ala at P2 and P2', and hydroxyproline, Ala or Arg at P3'.</text>
        <dbReference type="EC" id="3.4.24.3"/>
    </reaction>
</comment>
<evidence type="ECO:0000313" key="17">
    <source>
        <dbReference type="EMBL" id="MBO1317393.1"/>
    </source>
</evidence>
<accession>A0A8J7QE19</accession>
<dbReference type="InterPro" id="IPR002169">
    <property type="entry name" value="Peptidase_M9A/M9B"/>
</dbReference>
<dbReference type="Proteomes" id="UP000664417">
    <property type="component" value="Unassembled WGS sequence"/>
</dbReference>
<dbReference type="EMBL" id="JAFREP010000002">
    <property type="protein sequence ID" value="MBO1317393.1"/>
    <property type="molecule type" value="Genomic_DNA"/>
</dbReference>
<dbReference type="PRINTS" id="PR00931">
    <property type="entry name" value="MICOLLPTASE"/>
</dbReference>
<dbReference type="PANTHER" id="PTHR13062:SF9">
    <property type="entry name" value="MICROBIAL COLLAGENASE"/>
    <property type="match status" value="1"/>
</dbReference>
<evidence type="ECO:0000256" key="4">
    <source>
        <dbReference type="ARBA" id="ARBA00012653"/>
    </source>
</evidence>
<evidence type="ECO:0000256" key="2">
    <source>
        <dbReference type="ARBA" id="ARBA00001947"/>
    </source>
</evidence>
<feature type="region of interest" description="Disordered" evidence="14">
    <location>
        <begin position="27"/>
        <end position="53"/>
    </location>
</feature>
<evidence type="ECO:0000256" key="7">
    <source>
        <dbReference type="ARBA" id="ARBA00022723"/>
    </source>
</evidence>